<dbReference type="RefSeq" id="WP_096055743.1">
    <property type="nucleotide sequence ID" value="NZ_CP023344.1"/>
</dbReference>
<dbReference type="InterPro" id="IPR001782">
    <property type="entry name" value="Flag_FlgI"/>
</dbReference>
<comment type="subunit">
    <text evidence="5">The basal body constitutes a major portion of the flagellar organelle and consists of four rings (L,P,S, and M) mounted on a central rod.</text>
</comment>
<dbReference type="GO" id="GO:0030288">
    <property type="term" value="C:outer membrane-bounded periplasmic space"/>
    <property type="evidence" value="ECO:0007669"/>
    <property type="project" value="InterPro"/>
</dbReference>
<keyword evidence="7" id="KW-1185">Reference proteome</keyword>
<comment type="similarity">
    <text evidence="5">Belongs to the FlgI family.</text>
</comment>
<evidence type="ECO:0000313" key="7">
    <source>
        <dbReference type="Proteomes" id="UP000217265"/>
    </source>
</evidence>
<keyword evidence="6" id="KW-0969">Cilium</keyword>
<gene>
    <name evidence="5 6" type="primary">flgI</name>
    <name evidence="6" type="ORF">CMV30_09175</name>
</gene>
<evidence type="ECO:0000256" key="3">
    <source>
        <dbReference type="ARBA" id="ARBA00022729"/>
    </source>
</evidence>
<evidence type="ECO:0000256" key="2">
    <source>
        <dbReference type="ARBA" id="ARBA00004117"/>
    </source>
</evidence>
<dbReference type="GO" id="GO:0071973">
    <property type="term" value="P:bacterial-type flagellum-dependent cell motility"/>
    <property type="evidence" value="ECO:0007669"/>
    <property type="project" value="InterPro"/>
</dbReference>
<dbReference type="GO" id="GO:0009428">
    <property type="term" value="C:bacterial-type flagellum basal body, distal rod, P ring"/>
    <property type="evidence" value="ECO:0007669"/>
    <property type="project" value="InterPro"/>
</dbReference>
<keyword evidence="6" id="KW-0282">Flagellum</keyword>
<dbReference type="NCBIfam" id="NF003676">
    <property type="entry name" value="PRK05303.1"/>
    <property type="match status" value="1"/>
</dbReference>
<keyword evidence="3 5" id="KW-0732">Signal</keyword>
<keyword evidence="4 5" id="KW-0975">Bacterial flagellum</keyword>
<dbReference type="KEGG" id="vbh:CMV30_09175"/>
<sequence precursor="true">MSRFSSLVTGHWSLVIALIAIALAAAPAAHASRVKDLTQVEGSRDNQLVGYGLVVGLAGDGDSNAVTTLRSVANALQRYGITVAPDQVKAKNVAAVMITADIAAFMKNGSRIDVTVASLGDAKSLQGGVLLQTPLVGADGRVYAVAQGPIAVGGFIGGSGGPGGATVQKNHPTVGQISNGAIVEREIPATFVRDGILSLQLRNPDFTSASRMAKAINALFPAAASASDAASISVKLPERYAGHEVAFLADVGAIEVTPDSNARVVINERTGTIVATSTVHISKVAISHGSLVINVTSNLDVSQPNALSKGGQTAVTESTQTTVVEKKGRLVVVEDLPTVDRLAAGLNALGVSTREMMSIFQTLKRAGALQAELVIN</sequence>
<keyword evidence="6" id="KW-0966">Cell projection</keyword>
<evidence type="ECO:0000256" key="5">
    <source>
        <dbReference type="HAMAP-Rule" id="MF_00416"/>
    </source>
</evidence>
<name>A0A290QIE3_9BACT</name>
<proteinExistence type="inferred from homology"/>
<comment type="function">
    <text evidence="1 5">Assembles around the rod to form the L-ring and probably protects the motor/basal body from shearing forces during rotation.</text>
</comment>
<dbReference type="PANTHER" id="PTHR30381:SF0">
    <property type="entry name" value="FLAGELLAR P-RING PROTEIN"/>
    <property type="match status" value="1"/>
</dbReference>
<dbReference type="PANTHER" id="PTHR30381">
    <property type="entry name" value="FLAGELLAR P-RING PERIPLASMIC PROTEIN FLGI"/>
    <property type="match status" value="1"/>
</dbReference>
<dbReference type="HAMAP" id="MF_00416">
    <property type="entry name" value="FlgI"/>
    <property type="match status" value="1"/>
</dbReference>
<comment type="subcellular location">
    <subcellularLocation>
        <location evidence="2 5">Bacterial flagellum basal body</location>
    </subcellularLocation>
</comment>
<accession>A0A290QIE3</accession>
<evidence type="ECO:0000313" key="6">
    <source>
        <dbReference type="EMBL" id="ATC64111.1"/>
    </source>
</evidence>
<dbReference type="Pfam" id="PF02119">
    <property type="entry name" value="FlgI"/>
    <property type="match status" value="1"/>
</dbReference>
<dbReference type="Proteomes" id="UP000217265">
    <property type="component" value="Chromosome"/>
</dbReference>
<feature type="signal peptide" evidence="5">
    <location>
        <begin position="1"/>
        <end position="31"/>
    </location>
</feature>
<dbReference type="EMBL" id="CP023344">
    <property type="protein sequence ID" value="ATC64111.1"/>
    <property type="molecule type" value="Genomic_DNA"/>
</dbReference>
<dbReference type="OrthoDB" id="9786431at2"/>
<feature type="chain" id="PRO_5013417102" description="Flagellar P-ring protein" evidence="5">
    <location>
        <begin position="32"/>
        <end position="376"/>
    </location>
</feature>
<evidence type="ECO:0000256" key="4">
    <source>
        <dbReference type="ARBA" id="ARBA00023143"/>
    </source>
</evidence>
<protein>
    <recommendedName>
        <fullName evidence="5">Flagellar P-ring protein</fullName>
    </recommendedName>
    <alternativeName>
        <fullName evidence="5">Basal body P-ring protein</fullName>
    </alternativeName>
</protein>
<organism evidence="6 7">
    <name type="scientific">Nibricoccus aquaticus</name>
    <dbReference type="NCBI Taxonomy" id="2576891"/>
    <lineage>
        <taxon>Bacteria</taxon>
        <taxon>Pseudomonadati</taxon>
        <taxon>Verrucomicrobiota</taxon>
        <taxon>Opitutia</taxon>
        <taxon>Opitutales</taxon>
        <taxon>Opitutaceae</taxon>
        <taxon>Nibricoccus</taxon>
    </lineage>
</organism>
<dbReference type="AlphaFoldDB" id="A0A290QIE3"/>
<evidence type="ECO:0000256" key="1">
    <source>
        <dbReference type="ARBA" id="ARBA00002591"/>
    </source>
</evidence>
<dbReference type="GO" id="GO:0005198">
    <property type="term" value="F:structural molecule activity"/>
    <property type="evidence" value="ECO:0007669"/>
    <property type="project" value="InterPro"/>
</dbReference>
<dbReference type="PRINTS" id="PR01010">
    <property type="entry name" value="FLGPRINGFLGI"/>
</dbReference>
<reference evidence="6 7" key="1">
    <citation type="submission" date="2017-09" db="EMBL/GenBank/DDBJ databases">
        <title>Complete genome sequence of Verrucomicrobial strain HZ-65, isolated from freshwater.</title>
        <authorList>
            <person name="Choi A."/>
        </authorList>
    </citation>
    <scope>NUCLEOTIDE SEQUENCE [LARGE SCALE GENOMIC DNA]</scope>
    <source>
        <strain evidence="6 7">HZ-65</strain>
    </source>
</reference>